<feature type="non-terminal residue" evidence="2">
    <location>
        <position position="97"/>
    </location>
</feature>
<sequence>MRRISPESETVSQSPLSQQAVVAVVGTGAMGAGIAQVAAQAGHVVKLLDNRPGAAAKAVDGIRAQFAKLAEKGKISAEAAQAAGERLVAVAQLADLA</sequence>
<dbReference type="PANTHER" id="PTHR48075">
    <property type="entry name" value="3-HYDROXYACYL-COA DEHYDROGENASE FAMILY PROTEIN"/>
    <property type="match status" value="1"/>
</dbReference>
<dbReference type="Pfam" id="PF02737">
    <property type="entry name" value="3HCDH_N"/>
    <property type="match status" value="1"/>
</dbReference>
<evidence type="ECO:0000313" key="2">
    <source>
        <dbReference type="EMBL" id="MBF1166195.1"/>
    </source>
</evidence>
<evidence type="ECO:0000313" key="3">
    <source>
        <dbReference type="Proteomes" id="UP000718593"/>
    </source>
</evidence>
<dbReference type="PANTHER" id="PTHR48075:SF5">
    <property type="entry name" value="3-HYDROXYBUTYRYL-COA DEHYDROGENASE"/>
    <property type="match status" value="1"/>
</dbReference>
<gene>
    <name evidence="2" type="ORF">HXL68_14275</name>
</gene>
<dbReference type="GO" id="GO:0006635">
    <property type="term" value="P:fatty acid beta-oxidation"/>
    <property type="evidence" value="ECO:0007669"/>
    <property type="project" value="TreeGrafter"/>
</dbReference>
<dbReference type="InterPro" id="IPR036291">
    <property type="entry name" value="NAD(P)-bd_dom_sf"/>
</dbReference>
<dbReference type="SUPFAM" id="SSF51735">
    <property type="entry name" value="NAD(P)-binding Rossmann-fold domains"/>
    <property type="match status" value="1"/>
</dbReference>
<organism evidence="2 3">
    <name type="scientific">Dechloromonas agitata</name>
    <dbReference type="NCBI Taxonomy" id="73030"/>
    <lineage>
        <taxon>Bacteria</taxon>
        <taxon>Pseudomonadati</taxon>
        <taxon>Pseudomonadota</taxon>
        <taxon>Betaproteobacteria</taxon>
        <taxon>Rhodocyclales</taxon>
        <taxon>Azonexaceae</taxon>
        <taxon>Dechloromonas</taxon>
    </lineage>
</organism>
<name>A0A930BYS1_9RHOO</name>
<proteinExistence type="predicted"/>
<dbReference type="GO" id="GO:0070403">
    <property type="term" value="F:NAD+ binding"/>
    <property type="evidence" value="ECO:0007669"/>
    <property type="project" value="InterPro"/>
</dbReference>
<reference evidence="2" key="1">
    <citation type="submission" date="2020-04" db="EMBL/GenBank/DDBJ databases">
        <title>Deep metagenomics examines the oral microbiome during advanced dental caries in children, revealing novel taxa and co-occurrences with host molecules.</title>
        <authorList>
            <person name="Baker J.L."/>
            <person name="Morton J.T."/>
            <person name="Dinis M."/>
            <person name="Alvarez R."/>
            <person name="Tran N.C."/>
            <person name="Knight R."/>
            <person name="Edlund A."/>
        </authorList>
    </citation>
    <scope>NUCLEOTIDE SEQUENCE</scope>
    <source>
        <strain evidence="2">JCVI_32_bin.24</strain>
    </source>
</reference>
<protein>
    <submittedName>
        <fullName evidence="2">3-hydroxyacyl-CoA dehydrogenase</fullName>
    </submittedName>
</protein>
<dbReference type="InterPro" id="IPR006176">
    <property type="entry name" value="3-OHacyl-CoA_DH_NAD-bd"/>
</dbReference>
<dbReference type="GO" id="GO:0008691">
    <property type="term" value="F:3-hydroxybutyryl-CoA dehydrogenase activity"/>
    <property type="evidence" value="ECO:0007669"/>
    <property type="project" value="TreeGrafter"/>
</dbReference>
<dbReference type="EMBL" id="JABZMI010000374">
    <property type="protein sequence ID" value="MBF1166195.1"/>
    <property type="molecule type" value="Genomic_DNA"/>
</dbReference>
<comment type="caution">
    <text evidence="2">The sequence shown here is derived from an EMBL/GenBank/DDBJ whole genome shotgun (WGS) entry which is preliminary data.</text>
</comment>
<dbReference type="Proteomes" id="UP000718593">
    <property type="component" value="Unassembled WGS sequence"/>
</dbReference>
<dbReference type="Gene3D" id="3.40.50.720">
    <property type="entry name" value="NAD(P)-binding Rossmann-like Domain"/>
    <property type="match status" value="1"/>
</dbReference>
<feature type="domain" description="3-hydroxyacyl-CoA dehydrogenase NAD binding" evidence="1">
    <location>
        <begin position="22"/>
        <end position="96"/>
    </location>
</feature>
<accession>A0A930BYS1</accession>
<evidence type="ECO:0000259" key="1">
    <source>
        <dbReference type="Pfam" id="PF02737"/>
    </source>
</evidence>
<dbReference type="AlphaFoldDB" id="A0A930BYS1"/>